<dbReference type="InterPro" id="IPR001005">
    <property type="entry name" value="SANT/Myb"/>
</dbReference>
<dbReference type="Proteomes" id="UP001054902">
    <property type="component" value="Unassembled WGS sequence"/>
</dbReference>
<dbReference type="SUPFAM" id="SSF46689">
    <property type="entry name" value="Homeodomain-like"/>
    <property type="match status" value="1"/>
</dbReference>
<sequence>MDPKENDIVLPSMRVTQKKHIEFLQSLEKNSSAYGEEWKLIADDLDWTVDEAKTYAYYYFHTLAQQSNNKSHEENVSQKSNKKNQGSVEETESQEWDYDECILFDHLLLKFPRGSDERWINIASMMPHRSDKECKDRFMKTQQQSTNT</sequence>
<accession>A0AAD3CYY0</accession>
<proteinExistence type="predicted"/>
<dbReference type="EMBL" id="BLLK01000047">
    <property type="protein sequence ID" value="GFH54598.1"/>
    <property type="molecule type" value="Genomic_DNA"/>
</dbReference>
<feature type="domain" description="Myb-like" evidence="2">
    <location>
        <begin position="88"/>
        <end position="142"/>
    </location>
</feature>
<dbReference type="CDD" id="cd00167">
    <property type="entry name" value="SANT"/>
    <property type="match status" value="1"/>
</dbReference>
<feature type="compositionally biased region" description="Polar residues" evidence="1">
    <location>
        <begin position="77"/>
        <end position="88"/>
    </location>
</feature>
<dbReference type="AlphaFoldDB" id="A0AAD3CYY0"/>
<evidence type="ECO:0000313" key="3">
    <source>
        <dbReference type="EMBL" id="GFH54598.1"/>
    </source>
</evidence>
<evidence type="ECO:0000259" key="2">
    <source>
        <dbReference type="PROSITE" id="PS50090"/>
    </source>
</evidence>
<reference evidence="3 4" key="1">
    <citation type="journal article" date="2021" name="Sci. Rep.">
        <title>The genome of the diatom Chaetoceros tenuissimus carries an ancient integrated fragment of an extant virus.</title>
        <authorList>
            <person name="Hongo Y."/>
            <person name="Kimura K."/>
            <person name="Takaki Y."/>
            <person name="Yoshida Y."/>
            <person name="Baba S."/>
            <person name="Kobayashi G."/>
            <person name="Nagasaki K."/>
            <person name="Hano T."/>
            <person name="Tomaru Y."/>
        </authorList>
    </citation>
    <scope>NUCLEOTIDE SEQUENCE [LARGE SCALE GENOMIC DNA]</scope>
    <source>
        <strain evidence="3 4">NIES-3715</strain>
    </source>
</reference>
<dbReference type="SMART" id="SM00717">
    <property type="entry name" value="SANT"/>
    <property type="match status" value="1"/>
</dbReference>
<protein>
    <recommendedName>
        <fullName evidence="2">Myb-like domain-containing protein</fullName>
    </recommendedName>
</protein>
<organism evidence="3 4">
    <name type="scientific">Chaetoceros tenuissimus</name>
    <dbReference type="NCBI Taxonomy" id="426638"/>
    <lineage>
        <taxon>Eukaryota</taxon>
        <taxon>Sar</taxon>
        <taxon>Stramenopiles</taxon>
        <taxon>Ochrophyta</taxon>
        <taxon>Bacillariophyta</taxon>
        <taxon>Coscinodiscophyceae</taxon>
        <taxon>Chaetocerotophycidae</taxon>
        <taxon>Chaetocerotales</taxon>
        <taxon>Chaetocerotaceae</taxon>
        <taxon>Chaetoceros</taxon>
    </lineage>
</organism>
<evidence type="ECO:0000256" key="1">
    <source>
        <dbReference type="SAM" id="MobiDB-lite"/>
    </source>
</evidence>
<keyword evidence="4" id="KW-1185">Reference proteome</keyword>
<comment type="caution">
    <text evidence="3">The sequence shown here is derived from an EMBL/GenBank/DDBJ whole genome shotgun (WGS) entry which is preliminary data.</text>
</comment>
<gene>
    <name evidence="3" type="ORF">CTEN210_11074</name>
</gene>
<evidence type="ECO:0000313" key="4">
    <source>
        <dbReference type="Proteomes" id="UP001054902"/>
    </source>
</evidence>
<dbReference type="InterPro" id="IPR009057">
    <property type="entry name" value="Homeodomain-like_sf"/>
</dbReference>
<dbReference type="Pfam" id="PF00249">
    <property type="entry name" value="Myb_DNA-binding"/>
    <property type="match status" value="1"/>
</dbReference>
<feature type="region of interest" description="Disordered" evidence="1">
    <location>
        <begin position="69"/>
        <end position="95"/>
    </location>
</feature>
<dbReference type="PROSITE" id="PS50090">
    <property type="entry name" value="MYB_LIKE"/>
    <property type="match status" value="1"/>
</dbReference>
<name>A0AAD3CYY0_9STRA</name>
<dbReference type="Gene3D" id="1.10.10.60">
    <property type="entry name" value="Homeodomain-like"/>
    <property type="match status" value="1"/>
</dbReference>